<dbReference type="EMBL" id="JANIEX010001213">
    <property type="protein sequence ID" value="KAJ3560224.1"/>
    <property type="molecule type" value="Genomic_DNA"/>
</dbReference>
<feature type="region of interest" description="Disordered" evidence="1">
    <location>
        <begin position="1"/>
        <end position="142"/>
    </location>
</feature>
<gene>
    <name evidence="2" type="ORF">NP233_g10981</name>
</gene>
<comment type="caution">
    <text evidence="2">The sequence shown here is derived from an EMBL/GenBank/DDBJ whole genome shotgun (WGS) entry which is preliminary data.</text>
</comment>
<dbReference type="AlphaFoldDB" id="A0AAD5VHV7"/>
<evidence type="ECO:0000256" key="1">
    <source>
        <dbReference type="SAM" id="MobiDB-lite"/>
    </source>
</evidence>
<accession>A0AAD5VHV7</accession>
<feature type="compositionally biased region" description="Polar residues" evidence="1">
    <location>
        <begin position="47"/>
        <end position="76"/>
    </location>
</feature>
<feature type="compositionally biased region" description="Acidic residues" evidence="1">
    <location>
        <begin position="96"/>
        <end position="105"/>
    </location>
</feature>
<sequence>MTTTTSATYQSREPHTAPDSVASEDDLSYHDGDEESVLPLLEKSSPDGDSNDCTSQRSGIAATGNSISRYSQSTKSEGPLATAAPDDSPQVTHYVDDEDSDDDSDIVVVRNSPEGGGVESSSTTNALAEDSEFEFIDHDEAF</sequence>
<protein>
    <submittedName>
        <fullName evidence="2">Uncharacterized protein</fullName>
    </submittedName>
</protein>
<dbReference type="Proteomes" id="UP001213000">
    <property type="component" value="Unassembled WGS sequence"/>
</dbReference>
<reference evidence="2" key="1">
    <citation type="submission" date="2022-07" db="EMBL/GenBank/DDBJ databases">
        <title>Genome Sequence of Leucocoprinus birnbaumii.</title>
        <authorList>
            <person name="Buettner E."/>
        </authorList>
    </citation>
    <scope>NUCLEOTIDE SEQUENCE</scope>
    <source>
        <strain evidence="2">VT141</strain>
    </source>
</reference>
<proteinExistence type="predicted"/>
<feature type="compositionally biased region" description="Acidic residues" evidence="1">
    <location>
        <begin position="22"/>
        <end position="36"/>
    </location>
</feature>
<evidence type="ECO:0000313" key="3">
    <source>
        <dbReference type="Proteomes" id="UP001213000"/>
    </source>
</evidence>
<name>A0AAD5VHV7_9AGAR</name>
<feature type="compositionally biased region" description="Polar residues" evidence="1">
    <location>
        <begin position="1"/>
        <end position="11"/>
    </location>
</feature>
<keyword evidence="3" id="KW-1185">Reference proteome</keyword>
<evidence type="ECO:0000313" key="2">
    <source>
        <dbReference type="EMBL" id="KAJ3560224.1"/>
    </source>
</evidence>
<organism evidence="2 3">
    <name type="scientific">Leucocoprinus birnbaumii</name>
    <dbReference type="NCBI Taxonomy" id="56174"/>
    <lineage>
        <taxon>Eukaryota</taxon>
        <taxon>Fungi</taxon>
        <taxon>Dikarya</taxon>
        <taxon>Basidiomycota</taxon>
        <taxon>Agaricomycotina</taxon>
        <taxon>Agaricomycetes</taxon>
        <taxon>Agaricomycetidae</taxon>
        <taxon>Agaricales</taxon>
        <taxon>Agaricineae</taxon>
        <taxon>Agaricaceae</taxon>
        <taxon>Leucocoprinus</taxon>
    </lineage>
</organism>